<dbReference type="Proteomes" id="UP001328107">
    <property type="component" value="Unassembled WGS sequence"/>
</dbReference>
<evidence type="ECO:0000256" key="2">
    <source>
        <dbReference type="SAM" id="SignalP"/>
    </source>
</evidence>
<feature type="region of interest" description="Disordered" evidence="1">
    <location>
        <begin position="31"/>
        <end position="53"/>
    </location>
</feature>
<feature type="signal peptide" evidence="2">
    <location>
        <begin position="1"/>
        <end position="23"/>
    </location>
</feature>
<keyword evidence="2" id="KW-0732">Signal</keyword>
<dbReference type="EMBL" id="BTRK01000006">
    <property type="protein sequence ID" value="GMR56643.1"/>
    <property type="molecule type" value="Genomic_DNA"/>
</dbReference>
<reference evidence="4" key="1">
    <citation type="submission" date="2022-10" db="EMBL/GenBank/DDBJ databases">
        <title>Genome assembly of Pristionchus species.</title>
        <authorList>
            <person name="Yoshida K."/>
            <person name="Sommer R.J."/>
        </authorList>
    </citation>
    <scope>NUCLEOTIDE SEQUENCE [LARGE SCALE GENOMIC DNA]</scope>
    <source>
        <strain evidence="4">RS5460</strain>
    </source>
</reference>
<gene>
    <name evidence="3" type="ORF">PMAYCL1PPCAC_26838</name>
</gene>
<name>A0AAN5D4T1_9BILA</name>
<feature type="chain" id="PRO_5042911040" evidence="2">
    <location>
        <begin position="24"/>
        <end position="125"/>
    </location>
</feature>
<sequence length="125" mass="13353">IQLMTSSLALIAALLVLFVDVRGEYPAAQPSVAAEPPADHRAPMAAAQPVGDSLWHDAGKAPELPAARASRGCKTLNWLHDGQPHPKTDTRCTQSIKSGCACRYLPGDKDSKGCPLNFHILCKKL</sequence>
<protein>
    <submittedName>
        <fullName evidence="3">Uncharacterized protein</fullName>
    </submittedName>
</protein>
<organism evidence="3 4">
    <name type="scientific">Pristionchus mayeri</name>
    <dbReference type="NCBI Taxonomy" id="1317129"/>
    <lineage>
        <taxon>Eukaryota</taxon>
        <taxon>Metazoa</taxon>
        <taxon>Ecdysozoa</taxon>
        <taxon>Nematoda</taxon>
        <taxon>Chromadorea</taxon>
        <taxon>Rhabditida</taxon>
        <taxon>Rhabditina</taxon>
        <taxon>Diplogasteromorpha</taxon>
        <taxon>Diplogasteroidea</taxon>
        <taxon>Neodiplogasteridae</taxon>
        <taxon>Pristionchus</taxon>
    </lineage>
</organism>
<dbReference type="AlphaFoldDB" id="A0AAN5D4T1"/>
<evidence type="ECO:0000313" key="3">
    <source>
        <dbReference type="EMBL" id="GMR56643.1"/>
    </source>
</evidence>
<proteinExistence type="predicted"/>
<accession>A0AAN5D4T1</accession>
<keyword evidence="4" id="KW-1185">Reference proteome</keyword>
<evidence type="ECO:0000313" key="4">
    <source>
        <dbReference type="Proteomes" id="UP001328107"/>
    </source>
</evidence>
<evidence type="ECO:0000256" key="1">
    <source>
        <dbReference type="SAM" id="MobiDB-lite"/>
    </source>
</evidence>
<comment type="caution">
    <text evidence="3">The sequence shown here is derived from an EMBL/GenBank/DDBJ whole genome shotgun (WGS) entry which is preliminary data.</text>
</comment>
<feature type="non-terminal residue" evidence="3">
    <location>
        <position position="1"/>
    </location>
</feature>